<dbReference type="InterPro" id="IPR019734">
    <property type="entry name" value="TPR_rpt"/>
</dbReference>
<keyword evidence="1 3" id="KW-0802">TPR repeat</keyword>
<dbReference type="Gene3D" id="1.25.40.10">
    <property type="entry name" value="Tetratricopeptide repeat domain"/>
    <property type="match status" value="2"/>
</dbReference>
<gene>
    <name evidence="5" type="ORF">DLAC_10089</name>
</gene>
<dbReference type="InterPro" id="IPR011990">
    <property type="entry name" value="TPR-like_helical_dom_sf"/>
</dbReference>
<feature type="compositionally biased region" description="Low complexity" evidence="4">
    <location>
        <begin position="174"/>
        <end position="186"/>
    </location>
</feature>
<dbReference type="SUPFAM" id="SSF48452">
    <property type="entry name" value="TPR-like"/>
    <property type="match status" value="1"/>
</dbReference>
<dbReference type="PANTHER" id="PTHR12558:SF13">
    <property type="entry name" value="CELL DIVISION CYCLE PROTEIN 27 HOMOLOG"/>
    <property type="match status" value="1"/>
</dbReference>
<dbReference type="InParanoid" id="A0A151Z654"/>
<reference evidence="5 6" key="1">
    <citation type="submission" date="2015-12" db="EMBL/GenBank/DDBJ databases">
        <title>Dictyostelia acquired genes for synthesis and detection of signals that induce cell-type specialization by lateral gene transfer from prokaryotes.</title>
        <authorList>
            <person name="Gloeckner G."/>
            <person name="Schaap P."/>
        </authorList>
    </citation>
    <scope>NUCLEOTIDE SEQUENCE [LARGE SCALE GENOMIC DNA]</scope>
    <source>
        <strain evidence="5 6">TK</strain>
    </source>
</reference>
<dbReference type="STRING" id="361077.A0A151Z654"/>
<comment type="similarity">
    <text evidence="2">Belongs to the APC3/CDC27 family.</text>
</comment>
<dbReference type="EMBL" id="LODT01000041">
    <property type="protein sequence ID" value="KYQ89425.1"/>
    <property type="molecule type" value="Genomic_DNA"/>
</dbReference>
<evidence type="ECO:0000313" key="6">
    <source>
        <dbReference type="Proteomes" id="UP000076078"/>
    </source>
</evidence>
<evidence type="ECO:0000256" key="3">
    <source>
        <dbReference type="PROSITE-ProRule" id="PRU00339"/>
    </source>
</evidence>
<name>A0A151Z654_TIELA</name>
<organism evidence="5 6">
    <name type="scientific">Tieghemostelium lacteum</name>
    <name type="common">Slime mold</name>
    <name type="synonym">Dictyostelium lacteum</name>
    <dbReference type="NCBI Taxonomy" id="361077"/>
    <lineage>
        <taxon>Eukaryota</taxon>
        <taxon>Amoebozoa</taxon>
        <taxon>Evosea</taxon>
        <taxon>Eumycetozoa</taxon>
        <taxon>Dictyostelia</taxon>
        <taxon>Dictyosteliales</taxon>
        <taxon>Raperosteliaceae</taxon>
        <taxon>Tieghemostelium</taxon>
    </lineage>
</organism>
<feature type="repeat" description="TPR" evidence="3">
    <location>
        <begin position="101"/>
        <end position="134"/>
    </location>
</feature>
<dbReference type="PROSITE" id="PS50005">
    <property type="entry name" value="TPR"/>
    <property type="match status" value="1"/>
</dbReference>
<sequence length="212" mass="24727">MNIGEIYEELNDCENSKKAYLKALELDKGSGKALQRLGSIHNQMALKFQHLAIEYLQESLKINPKDEKTHHIMGKCYKDLSQPLLALECFTKGILANPTSTILWYEVGLLYEFSNQYYDAYLAFERGYQIDPTNQQLKTKYQEYQLKYQHLIHLPMFKTDPTLPPPPPPPQPKPTQQQYLPQLQQQTTTQLNLLDSKYIETELETIKEEDEN</sequence>
<dbReference type="AlphaFoldDB" id="A0A151Z654"/>
<protein>
    <submittedName>
        <fullName evidence="5">Ankyrin repeat-containing protein</fullName>
    </submittedName>
</protein>
<feature type="region of interest" description="Disordered" evidence="4">
    <location>
        <begin position="157"/>
        <end position="186"/>
    </location>
</feature>
<keyword evidence="6" id="KW-1185">Reference proteome</keyword>
<evidence type="ECO:0000313" key="5">
    <source>
        <dbReference type="EMBL" id="KYQ89425.1"/>
    </source>
</evidence>
<comment type="caution">
    <text evidence="5">The sequence shown here is derived from an EMBL/GenBank/DDBJ whole genome shotgun (WGS) entry which is preliminary data.</text>
</comment>
<dbReference type="SMART" id="SM00028">
    <property type="entry name" value="TPR"/>
    <property type="match status" value="4"/>
</dbReference>
<evidence type="ECO:0000256" key="2">
    <source>
        <dbReference type="ARBA" id="ARBA00038210"/>
    </source>
</evidence>
<dbReference type="Proteomes" id="UP000076078">
    <property type="component" value="Unassembled WGS sequence"/>
</dbReference>
<dbReference type="PANTHER" id="PTHR12558">
    <property type="entry name" value="CELL DIVISION CYCLE 16,23,27"/>
    <property type="match status" value="1"/>
</dbReference>
<evidence type="ECO:0000256" key="4">
    <source>
        <dbReference type="SAM" id="MobiDB-lite"/>
    </source>
</evidence>
<accession>A0A151Z654</accession>
<evidence type="ECO:0000256" key="1">
    <source>
        <dbReference type="ARBA" id="ARBA00022803"/>
    </source>
</evidence>
<proteinExistence type="inferred from homology"/>
<dbReference type="GO" id="GO:0051301">
    <property type="term" value="P:cell division"/>
    <property type="evidence" value="ECO:0007669"/>
    <property type="project" value="TreeGrafter"/>
</dbReference>
<feature type="compositionally biased region" description="Pro residues" evidence="4">
    <location>
        <begin position="162"/>
        <end position="173"/>
    </location>
</feature>
<dbReference type="Pfam" id="PF13181">
    <property type="entry name" value="TPR_8"/>
    <property type="match status" value="2"/>
</dbReference>